<keyword evidence="2" id="KW-1185">Reference proteome</keyword>
<protein>
    <submittedName>
        <fullName evidence="1">Uncharacterized protein</fullName>
    </submittedName>
</protein>
<evidence type="ECO:0000313" key="2">
    <source>
        <dbReference type="Proteomes" id="UP001152484"/>
    </source>
</evidence>
<dbReference type="AlphaFoldDB" id="A0A9P1E9R7"/>
<dbReference type="Proteomes" id="UP001152484">
    <property type="component" value="Unassembled WGS sequence"/>
</dbReference>
<evidence type="ECO:0000313" key="1">
    <source>
        <dbReference type="EMBL" id="CAH9090108.1"/>
    </source>
</evidence>
<comment type="caution">
    <text evidence="1">The sequence shown here is derived from an EMBL/GenBank/DDBJ whole genome shotgun (WGS) entry which is preliminary data.</text>
</comment>
<sequence length="99" mass="11182">MESCAEEREMCKKCCEPQILYQKGKMEVLIGTNEKEKLKVYLGTEGVYFNASVESISTSKLENPSLRTQVVARITALRSASRGEKASNRERFSHNHLAL</sequence>
<reference evidence="1" key="1">
    <citation type="submission" date="2022-07" db="EMBL/GenBank/DDBJ databases">
        <authorList>
            <person name="Macas J."/>
            <person name="Novak P."/>
            <person name="Neumann P."/>
        </authorList>
    </citation>
    <scope>NUCLEOTIDE SEQUENCE</scope>
</reference>
<dbReference type="EMBL" id="CAMAPE010000021">
    <property type="protein sequence ID" value="CAH9090108.1"/>
    <property type="molecule type" value="Genomic_DNA"/>
</dbReference>
<organism evidence="1 2">
    <name type="scientific">Cuscuta europaea</name>
    <name type="common">European dodder</name>
    <dbReference type="NCBI Taxonomy" id="41803"/>
    <lineage>
        <taxon>Eukaryota</taxon>
        <taxon>Viridiplantae</taxon>
        <taxon>Streptophyta</taxon>
        <taxon>Embryophyta</taxon>
        <taxon>Tracheophyta</taxon>
        <taxon>Spermatophyta</taxon>
        <taxon>Magnoliopsida</taxon>
        <taxon>eudicotyledons</taxon>
        <taxon>Gunneridae</taxon>
        <taxon>Pentapetalae</taxon>
        <taxon>asterids</taxon>
        <taxon>lamiids</taxon>
        <taxon>Solanales</taxon>
        <taxon>Convolvulaceae</taxon>
        <taxon>Cuscuteae</taxon>
        <taxon>Cuscuta</taxon>
        <taxon>Cuscuta subgen. Cuscuta</taxon>
    </lineage>
</organism>
<gene>
    <name evidence="1" type="ORF">CEURO_LOCUS11116</name>
</gene>
<name>A0A9P1E9R7_CUSEU</name>
<proteinExistence type="predicted"/>
<accession>A0A9P1E9R7</accession>